<reference evidence="1 2" key="2">
    <citation type="journal article" date="2016" name="J. Biotechnol.">
        <title>Complete genome sequence of Arthrobacter alpinus ERGS4:06, a yellow pigmented bacterium tolerant to cold and radiations isolated from Sikkim Himalaya.</title>
        <authorList>
            <person name="Kumar R."/>
            <person name="Singh D."/>
            <person name="Swarnkar M.K."/>
            <person name="Singh A.K."/>
            <person name="Kumar S."/>
        </authorList>
    </citation>
    <scope>NUCLEOTIDE SEQUENCE [LARGE SCALE GENOMIC DNA]</scope>
    <source>
        <strain evidence="1 2">ERGS4:06</strain>
    </source>
</reference>
<dbReference type="Proteomes" id="UP000059574">
    <property type="component" value="Chromosome"/>
</dbReference>
<dbReference type="OrthoDB" id="9798386at2"/>
<dbReference type="EMBL" id="CP013200">
    <property type="protein sequence ID" value="ALO66626.1"/>
    <property type="molecule type" value="Genomic_DNA"/>
</dbReference>
<name>A0A0S2LYT7_9MICC</name>
<sequence length="408" mass="43689">MNALPNCTWATAKGPDGFHLTSPPDLSKPILTGAQKTRAKDLFAVCFGDEENYSLELQGWLAGLTKNLRKEAPDALAHTNQYAGQWSDADTRNFMAAADPDLLTFDEYYFSMTSNYAGGSITKLYNNVERLRRLAMAGNDGSFKSPLGFGQYTMGFKAGDAPWQEGGDYVVSESEQNIISYVTWAMGGKWLNLFRWEKSAHATSLLARSDAAGSFTVQANRYAALNARMAALSPYLTRLRSKSIAIVSGRNAAGANSQPSVPQFSAAVDPGTKLVGLSAKNVGSANGGLPGDVFFGSFRPIPGMTAAESAGIYTNPETPAFMVVNGLAMPNIDKTNEFGVGGSSAETAQIVTLRFDLADGSLKKNQLRTVAAGKGKVKQVKLDHVSGTIYEAKVRIGGGLGELFWWDV</sequence>
<evidence type="ECO:0000313" key="1">
    <source>
        <dbReference type="EMBL" id="ALO66626.1"/>
    </source>
</evidence>
<gene>
    <name evidence="1" type="ORF">AS189_09155</name>
</gene>
<evidence type="ECO:0000313" key="2">
    <source>
        <dbReference type="Proteomes" id="UP000059574"/>
    </source>
</evidence>
<protein>
    <submittedName>
        <fullName evidence="1">Uncharacterized protein</fullName>
    </submittedName>
</protein>
<accession>A0A0S2LYT7</accession>
<reference evidence="2" key="1">
    <citation type="submission" date="2015-11" db="EMBL/GenBank/DDBJ databases">
        <authorList>
            <person name="Kumar R."/>
            <person name="Singh D."/>
            <person name="Swarnkar M.K."/>
            <person name="Singh A.K."/>
            <person name="Kumar S."/>
        </authorList>
    </citation>
    <scope>NUCLEOTIDE SEQUENCE [LARGE SCALE GENOMIC DNA]</scope>
    <source>
        <strain evidence="2">ERGS4:06</strain>
    </source>
</reference>
<proteinExistence type="predicted"/>
<organism evidence="1 2">
    <name type="scientific">Arthrobacter alpinus</name>
    <dbReference type="NCBI Taxonomy" id="656366"/>
    <lineage>
        <taxon>Bacteria</taxon>
        <taxon>Bacillati</taxon>
        <taxon>Actinomycetota</taxon>
        <taxon>Actinomycetes</taxon>
        <taxon>Micrococcales</taxon>
        <taxon>Micrococcaceae</taxon>
        <taxon>Arthrobacter</taxon>
    </lineage>
</organism>
<dbReference type="AlphaFoldDB" id="A0A0S2LYT7"/>
<dbReference type="RefSeq" id="WP_062287809.1">
    <property type="nucleotide sequence ID" value="NZ_CP013200.1"/>
</dbReference>